<dbReference type="SUPFAM" id="SSF140356">
    <property type="entry name" value="PPK N-terminal domain-like"/>
    <property type="match status" value="1"/>
</dbReference>
<keyword evidence="4 6" id="KW-0418">Kinase</keyword>
<feature type="domain" description="Polyphosphate kinase middle" evidence="8">
    <location>
        <begin position="125"/>
        <end position="303"/>
    </location>
</feature>
<dbReference type="SUPFAM" id="SSF56024">
    <property type="entry name" value="Phospholipase D/nuclease"/>
    <property type="match status" value="2"/>
</dbReference>
<dbReference type="HAMAP" id="MF_00347">
    <property type="entry name" value="Polyphosphate_kinase"/>
    <property type="match status" value="1"/>
</dbReference>
<feature type="domain" description="Polyphosphate kinase N-terminal" evidence="9">
    <location>
        <begin position="11"/>
        <end position="115"/>
    </location>
</feature>
<evidence type="ECO:0000256" key="5">
    <source>
        <dbReference type="ARBA" id="ARBA00022840"/>
    </source>
</evidence>
<dbReference type="InterPro" id="IPR025200">
    <property type="entry name" value="PPK_C_dom2"/>
</dbReference>
<dbReference type="InterPro" id="IPR041108">
    <property type="entry name" value="PP_kinase_C_1"/>
</dbReference>
<feature type="binding site" evidence="6">
    <location>
        <position position="405"/>
    </location>
    <ligand>
        <name>Mg(2+)</name>
        <dbReference type="ChEBI" id="CHEBI:18420"/>
    </ligand>
</feature>
<evidence type="ECO:0000256" key="1">
    <source>
        <dbReference type="ARBA" id="ARBA00022553"/>
    </source>
</evidence>
<dbReference type="GO" id="GO:0005524">
    <property type="term" value="F:ATP binding"/>
    <property type="evidence" value="ECO:0007669"/>
    <property type="project" value="UniProtKB-KW"/>
</dbReference>
<feature type="binding site" evidence="6">
    <location>
        <position position="593"/>
    </location>
    <ligand>
        <name>ATP</name>
        <dbReference type="ChEBI" id="CHEBI:30616"/>
    </ligand>
</feature>
<dbReference type="GO" id="GO:0046872">
    <property type="term" value="F:metal ion binding"/>
    <property type="evidence" value="ECO:0007669"/>
    <property type="project" value="UniProtKB-KW"/>
</dbReference>
<feature type="domain" description="Polyphosphate kinase C-terminal" evidence="10">
    <location>
        <begin position="504"/>
        <end position="676"/>
    </location>
</feature>
<organism evidence="12">
    <name type="scientific">uncultured Thiotrichaceae bacterium</name>
    <dbReference type="NCBI Taxonomy" id="298394"/>
    <lineage>
        <taxon>Bacteria</taxon>
        <taxon>Pseudomonadati</taxon>
        <taxon>Pseudomonadota</taxon>
        <taxon>Gammaproteobacteria</taxon>
        <taxon>Thiotrichales</taxon>
        <taxon>Thiotrichaceae</taxon>
        <taxon>environmental samples</taxon>
    </lineage>
</organism>
<comment type="similarity">
    <text evidence="6 7">Belongs to the polyphosphate kinase 1 (PPK1) family.</text>
</comment>
<keyword evidence="6" id="KW-0479">Metal-binding</keyword>
<evidence type="ECO:0000259" key="10">
    <source>
        <dbReference type="Pfam" id="PF13090"/>
    </source>
</evidence>
<sequence length="705" mass="80849">MHQTEREPVVYLNRELTWLSFNQRVLSMAGDPVIPLLERVKFIAIVSANLDEFFMKRIGGFKQLIGAGVSELSVDGRTPQQQISESLDVVRLIEEEKDHLWVELKKELKQHDIHICSYEDLSDEEKHISREYFLDNIYPLLTPQAVDPAHPFPFISNLSLNLLVTLNYGDDDDLKFNRVKVPVGNGVSRFIQIGEQYRFVRVEELIYSNFDVLFPKMNILSCEAFHVVRNANTERDEESANDLMQMIEEELRDRHFAPIVRMSIDSKISKMRLGMLSAELGLNKQEDVVQRDRMHAMAHLFEIASLPIEELHDAHYIPYEHPDLYQETNLFYLIRRKGHILLKHPYQSFRKSVENFLEQASVDPKVRGIKMTVYRTSQDTKVVDHLITAAQNGKQVAVVVELKARFDEAANIRWASRMERAGVHVTYGIVGLKTHSKTILVLRQDYNGLQRYSHIGTGNYHAGTATLYSDLGLFTNDPKIGSDLTELFNYLSTGYKPTRNYQKLLPAPKLLKKALKNKINREIEHQSAGHEGLIQIKANALEDVDVVNALYEASKAGVKINLIIRDTCRIQPGVKDLSENITVRSIVGRFLEHSRIYHFHNAGDDECFIGSADPMTRNLESRVEILTPVEPSHLKEELLHILEIELKNNTTAWQMQADGTYLKCKPENNDESYDSQAYFMKSAKAGYKSVSRLKYRKTIVHSTGN</sequence>
<protein>
    <recommendedName>
        <fullName evidence="6 7">Polyphosphate kinase</fullName>
        <ecNumber evidence="6 7">2.7.4.1</ecNumber>
    </recommendedName>
    <alternativeName>
        <fullName evidence="6">ATP-polyphosphate phosphotransferase</fullName>
    </alternativeName>
    <alternativeName>
        <fullName evidence="6">Polyphosphoric acid kinase</fullName>
    </alternativeName>
</protein>
<evidence type="ECO:0000256" key="4">
    <source>
        <dbReference type="ARBA" id="ARBA00022777"/>
    </source>
</evidence>
<dbReference type="Gene3D" id="3.30.870.10">
    <property type="entry name" value="Endonuclease Chain A"/>
    <property type="match status" value="2"/>
</dbReference>
<reference evidence="12" key="1">
    <citation type="submission" date="2020-01" db="EMBL/GenBank/DDBJ databases">
        <authorList>
            <person name="Meier V. D."/>
            <person name="Meier V D."/>
        </authorList>
    </citation>
    <scope>NUCLEOTIDE SEQUENCE</scope>
    <source>
        <strain evidence="12">HLG_WM_MAG_07</strain>
    </source>
</reference>
<gene>
    <name evidence="6" type="primary">ppk</name>
    <name evidence="12" type="ORF">HELGO_WM8383</name>
</gene>
<dbReference type="Pfam" id="PF17941">
    <property type="entry name" value="PP_kinase_C_1"/>
    <property type="match status" value="1"/>
</dbReference>
<dbReference type="Gene3D" id="3.30.1840.10">
    <property type="entry name" value="Polyphosphate kinase middle domain"/>
    <property type="match status" value="1"/>
</dbReference>
<evidence type="ECO:0000259" key="11">
    <source>
        <dbReference type="Pfam" id="PF17941"/>
    </source>
</evidence>
<evidence type="ECO:0000259" key="8">
    <source>
        <dbReference type="Pfam" id="PF02503"/>
    </source>
</evidence>
<evidence type="ECO:0000256" key="3">
    <source>
        <dbReference type="ARBA" id="ARBA00022741"/>
    </source>
</evidence>
<keyword evidence="6" id="KW-0460">Magnesium</keyword>
<dbReference type="NCBIfam" id="TIGR03705">
    <property type="entry name" value="poly_P_kin"/>
    <property type="match status" value="1"/>
</dbReference>
<dbReference type="Gene3D" id="1.20.58.310">
    <property type="entry name" value="Polyphosphate kinase N-terminal domain"/>
    <property type="match status" value="1"/>
</dbReference>
<comment type="function">
    <text evidence="6 7">Catalyzes the reversible transfer of the terminal phosphate of ATP to form a long-chain polyphosphate (polyP).</text>
</comment>
<dbReference type="EMBL" id="CACVAY010000140">
    <property type="protein sequence ID" value="CAA6827385.1"/>
    <property type="molecule type" value="Genomic_DNA"/>
</dbReference>
<dbReference type="Pfam" id="PF13089">
    <property type="entry name" value="PP_kinase_N"/>
    <property type="match status" value="1"/>
</dbReference>
<dbReference type="PANTHER" id="PTHR30218">
    <property type="entry name" value="POLYPHOSPHATE KINASE"/>
    <property type="match status" value="1"/>
</dbReference>
<evidence type="ECO:0000256" key="7">
    <source>
        <dbReference type="RuleBase" id="RU003800"/>
    </source>
</evidence>
<comment type="PTM">
    <text evidence="6 7">An intermediate of this reaction is the autophosphorylated ppk in which a phosphate is covalently linked to a histidine residue through a N-P bond.</text>
</comment>
<dbReference type="GO" id="GO:0008976">
    <property type="term" value="F:polyphosphate kinase activity"/>
    <property type="evidence" value="ECO:0007669"/>
    <property type="project" value="UniProtKB-UniRule"/>
</dbReference>
<dbReference type="InterPro" id="IPR025198">
    <property type="entry name" value="PPK_N_dom"/>
</dbReference>
<comment type="cofactor">
    <cofactor evidence="6">
        <name>Mg(2+)</name>
        <dbReference type="ChEBI" id="CHEBI:18420"/>
    </cofactor>
</comment>
<dbReference type="NCBIfam" id="NF003917">
    <property type="entry name" value="PRK05443.1-1"/>
    <property type="match status" value="1"/>
</dbReference>
<dbReference type="GO" id="GO:0009358">
    <property type="term" value="C:polyphosphate kinase complex"/>
    <property type="evidence" value="ECO:0007669"/>
    <property type="project" value="InterPro"/>
</dbReference>
<proteinExistence type="inferred from homology"/>
<dbReference type="AlphaFoldDB" id="A0A6S6U6L0"/>
<dbReference type="InterPro" id="IPR036832">
    <property type="entry name" value="PPK_N_dom_sf"/>
</dbReference>
<keyword evidence="5 6" id="KW-0067">ATP-binding</keyword>
<name>A0A6S6U6L0_9GAMM</name>
<evidence type="ECO:0000313" key="12">
    <source>
        <dbReference type="EMBL" id="CAA6827385.1"/>
    </source>
</evidence>
<keyword evidence="1 6" id="KW-0597">Phosphoprotein</keyword>
<feature type="binding site" evidence="6">
    <location>
        <position position="565"/>
    </location>
    <ligand>
        <name>ATP</name>
        <dbReference type="ChEBI" id="CHEBI:30616"/>
    </ligand>
</feature>
<feature type="binding site" evidence="6">
    <location>
        <position position="49"/>
    </location>
    <ligand>
        <name>ATP</name>
        <dbReference type="ChEBI" id="CHEBI:30616"/>
    </ligand>
</feature>
<dbReference type="EC" id="2.7.4.1" evidence="6 7"/>
<dbReference type="Pfam" id="PF13090">
    <property type="entry name" value="PP_kinase_C"/>
    <property type="match status" value="1"/>
</dbReference>
<feature type="active site" description="Phosphohistidine intermediate" evidence="6">
    <location>
        <position position="435"/>
    </location>
</feature>
<dbReference type="InterPro" id="IPR024953">
    <property type="entry name" value="PP_kinase_middle"/>
</dbReference>
<dbReference type="InterPro" id="IPR036830">
    <property type="entry name" value="PP_kinase_middle_dom_sf"/>
</dbReference>
<accession>A0A6S6U6L0</accession>
<dbReference type="Pfam" id="PF02503">
    <property type="entry name" value="PP_kinase"/>
    <property type="match status" value="1"/>
</dbReference>
<feature type="binding site" evidence="6">
    <location>
        <position position="375"/>
    </location>
    <ligand>
        <name>Mg(2+)</name>
        <dbReference type="ChEBI" id="CHEBI:18420"/>
    </ligand>
</feature>
<dbReference type="NCBIfam" id="NF003921">
    <property type="entry name" value="PRK05443.2-2"/>
    <property type="match status" value="1"/>
</dbReference>
<feature type="domain" description="Polyphosphate kinase C-terminal" evidence="11">
    <location>
        <begin position="331"/>
        <end position="496"/>
    </location>
</feature>
<comment type="catalytic activity">
    <reaction evidence="6 7">
        <text>[phosphate](n) + ATP = [phosphate](n+1) + ADP</text>
        <dbReference type="Rhea" id="RHEA:19573"/>
        <dbReference type="Rhea" id="RHEA-COMP:9859"/>
        <dbReference type="Rhea" id="RHEA-COMP:14280"/>
        <dbReference type="ChEBI" id="CHEBI:16838"/>
        <dbReference type="ChEBI" id="CHEBI:30616"/>
        <dbReference type="ChEBI" id="CHEBI:456216"/>
        <dbReference type="EC" id="2.7.4.1"/>
    </reaction>
</comment>
<evidence type="ECO:0000256" key="6">
    <source>
        <dbReference type="HAMAP-Rule" id="MF_00347"/>
    </source>
</evidence>
<dbReference type="InterPro" id="IPR003414">
    <property type="entry name" value="PP_kinase"/>
</dbReference>
<feature type="binding site" evidence="6">
    <location>
        <position position="468"/>
    </location>
    <ligand>
        <name>ATP</name>
        <dbReference type="ChEBI" id="CHEBI:30616"/>
    </ligand>
</feature>
<evidence type="ECO:0000259" key="9">
    <source>
        <dbReference type="Pfam" id="PF13089"/>
    </source>
</evidence>
<dbReference type="GO" id="GO:0006799">
    <property type="term" value="P:polyphosphate biosynthetic process"/>
    <property type="evidence" value="ECO:0007669"/>
    <property type="project" value="UniProtKB-UniRule"/>
</dbReference>
<dbReference type="SUPFAM" id="SSF143724">
    <property type="entry name" value="PHP14-like"/>
    <property type="match status" value="1"/>
</dbReference>
<dbReference type="PANTHER" id="PTHR30218:SF0">
    <property type="entry name" value="POLYPHOSPHATE KINASE"/>
    <property type="match status" value="1"/>
</dbReference>
<evidence type="ECO:0000256" key="2">
    <source>
        <dbReference type="ARBA" id="ARBA00022679"/>
    </source>
</evidence>
<dbReference type="PIRSF" id="PIRSF015589">
    <property type="entry name" value="PP_kinase"/>
    <property type="match status" value="1"/>
</dbReference>
<keyword evidence="3 6" id="KW-0547">Nucleotide-binding</keyword>
<keyword evidence="2 6" id="KW-0808">Transferase</keyword>